<accession>A0ABS4RU67</accession>
<comment type="caution">
    <text evidence="1">The sequence shown here is derived from an EMBL/GenBank/DDBJ whole genome shotgun (WGS) entry which is preliminary data.</text>
</comment>
<dbReference type="Proteomes" id="UP000810207">
    <property type="component" value="Unassembled WGS sequence"/>
</dbReference>
<name>A0ABS4RU67_PAEXY</name>
<protein>
    <submittedName>
        <fullName evidence="1">Uncharacterized protein</fullName>
    </submittedName>
</protein>
<evidence type="ECO:0000313" key="1">
    <source>
        <dbReference type="EMBL" id="MBP2246423.1"/>
    </source>
</evidence>
<proteinExistence type="predicted"/>
<dbReference type="EMBL" id="JAGIKV010000010">
    <property type="protein sequence ID" value="MBP2246423.1"/>
    <property type="molecule type" value="Genomic_DNA"/>
</dbReference>
<reference evidence="1 2" key="1">
    <citation type="submission" date="2021-03" db="EMBL/GenBank/DDBJ databases">
        <title>Genomic Encyclopedia of Type Strains, Phase IV (KMG-IV): sequencing the most valuable type-strain genomes for metagenomic binning, comparative biology and taxonomic classification.</title>
        <authorList>
            <person name="Goeker M."/>
        </authorList>
    </citation>
    <scope>NUCLEOTIDE SEQUENCE [LARGE SCALE GENOMIC DNA]</scope>
    <source>
        <strain evidence="1 2">DSM 21292</strain>
    </source>
</reference>
<gene>
    <name evidence="1" type="ORF">J2Z28_003071</name>
</gene>
<evidence type="ECO:0000313" key="2">
    <source>
        <dbReference type="Proteomes" id="UP000810207"/>
    </source>
</evidence>
<keyword evidence="2" id="KW-1185">Reference proteome</keyword>
<organism evidence="1 2">
    <name type="scientific">Paenibacillus xylanexedens</name>
    <dbReference type="NCBI Taxonomy" id="528191"/>
    <lineage>
        <taxon>Bacteria</taxon>
        <taxon>Bacillati</taxon>
        <taxon>Bacillota</taxon>
        <taxon>Bacilli</taxon>
        <taxon>Bacillales</taxon>
        <taxon>Paenibacillaceae</taxon>
        <taxon>Paenibacillus</taxon>
    </lineage>
</organism>
<sequence length="50" mass="5595">MPDPSFHLDAPYPSIIICKSAKVPLFAVSGFADFLLCLDIRNGIFERRIV</sequence>